<reference evidence="1 2" key="1">
    <citation type="submission" date="2019-11" db="EMBL/GenBank/DDBJ databases">
        <title>Growth characteristics of pneumococcus vary with the chemical composition of the capsule and with environmental conditions.</title>
        <authorList>
            <person name="Tothpal A."/>
            <person name="Desobry K."/>
            <person name="Joshi S."/>
            <person name="Wyllie A.L."/>
            <person name="Weinberger D.M."/>
        </authorList>
    </citation>
    <scope>NUCLEOTIDE SEQUENCE [LARGE SCALE GENOMIC DNA]</scope>
    <source>
        <strain evidence="2">pnumococcus22F</strain>
    </source>
</reference>
<comment type="caution">
    <text evidence="1">The sequence shown here is derived from an EMBL/GenBank/DDBJ whole genome shotgun (WGS) entry which is preliminary data.</text>
</comment>
<feature type="non-terminal residue" evidence="1">
    <location>
        <position position="70"/>
    </location>
</feature>
<dbReference type="EMBL" id="WNHJ01000795">
    <property type="protein sequence ID" value="MTV64462.1"/>
    <property type="molecule type" value="Genomic_DNA"/>
</dbReference>
<accession>A0A6G2D7D2</accession>
<proteinExistence type="predicted"/>
<gene>
    <name evidence="1" type="ORF">GM539_14090</name>
</gene>
<dbReference type="Proteomes" id="UP000474228">
    <property type="component" value="Unassembled WGS sequence"/>
</dbReference>
<dbReference type="AlphaFoldDB" id="A0A6G2D7D2"/>
<sequence>MAENDVNVRFGAQIDDLKSKVGEVQNIFKDLTQRFVVLAAAAAGGAAFSNFIDEANQMNIAAEKASRTIG</sequence>
<name>A0A6G2D7D2_STREE</name>
<dbReference type="RefSeq" id="WP_155458795.1">
    <property type="nucleotide sequence ID" value="NZ_WNHJ01000795.1"/>
</dbReference>
<evidence type="ECO:0000313" key="1">
    <source>
        <dbReference type="EMBL" id="MTV64462.1"/>
    </source>
</evidence>
<organism evidence="1 2">
    <name type="scientific">Streptococcus pneumoniae</name>
    <dbReference type="NCBI Taxonomy" id="1313"/>
    <lineage>
        <taxon>Bacteria</taxon>
        <taxon>Bacillati</taxon>
        <taxon>Bacillota</taxon>
        <taxon>Bacilli</taxon>
        <taxon>Lactobacillales</taxon>
        <taxon>Streptococcaceae</taxon>
        <taxon>Streptococcus</taxon>
    </lineage>
</organism>
<evidence type="ECO:0000313" key="2">
    <source>
        <dbReference type="Proteomes" id="UP000474228"/>
    </source>
</evidence>
<protein>
    <submittedName>
        <fullName evidence="1">Uncharacterized protein</fullName>
    </submittedName>
</protein>